<keyword evidence="3" id="KW-1185">Reference proteome</keyword>
<dbReference type="RefSeq" id="WP_006716482.1">
    <property type="nucleotide sequence ID" value="NZ_CP007032.1"/>
</dbReference>
<sequence length="126" mass="14717">MPDYFYLTILCVGVIIQIILLIYLFVKGKYYPYFGRDEEDSLKKRIFDIGLNLVIVVSATILSFSRENTELLVLIFFILLIAIVLCVNILNYLSYRKMKDPKIIWQTVTLDLSIIALFLIIKYILP</sequence>
<keyword evidence="1" id="KW-0472">Membrane</keyword>
<evidence type="ECO:0000256" key="1">
    <source>
        <dbReference type="SAM" id="Phobius"/>
    </source>
</evidence>
<keyword evidence="1" id="KW-0812">Transmembrane</keyword>
<feature type="transmembrane region" description="Helical" evidence="1">
    <location>
        <begin position="71"/>
        <end position="91"/>
    </location>
</feature>
<organism evidence="2 3">
    <name type="scientific">Desulfitobacterium metallireducens DSM 15288</name>
    <dbReference type="NCBI Taxonomy" id="871968"/>
    <lineage>
        <taxon>Bacteria</taxon>
        <taxon>Bacillati</taxon>
        <taxon>Bacillota</taxon>
        <taxon>Clostridia</taxon>
        <taxon>Eubacteriales</taxon>
        <taxon>Desulfitobacteriaceae</taxon>
        <taxon>Desulfitobacterium</taxon>
    </lineage>
</organism>
<dbReference type="Proteomes" id="UP000010847">
    <property type="component" value="Chromosome"/>
</dbReference>
<proteinExistence type="predicted"/>
<dbReference type="AlphaFoldDB" id="W0EC24"/>
<protein>
    <recommendedName>
        <fullName evidence="4">DUF4181 domain-containing protein</fullName>
    </recommendedName>
</protein>
<evidence type="ECO:0000313" key="3">
    <source>
        <dbReference type="Proteomes" id="UP000010847"/>
    </source>
</evidence>
<reference evidence="2 3" key="1">
    <citation type="submission" date="2013-12" db="EMBL/GenBank/DDBJ databases">
        <authorList>
            <consortium name="DOE Joint Genome Institute"/>
            <person name="Smidt H."/>
            <person name="Huntemann M."/>
            <person name="Han J."/>
            <person name="Chen A."/>
            <person name="Kyrpides N."/>
            <person name="Mavromatis K."/>
            <person name="Markowitz V."/>
            <person name="Palaniappan K."/>
            <person name="Ivanova N."/>
            <person name="Schaumberg A."/>
            <person name="Pati A."/>
            <person name="Liolios K."/>
            <person name="Nordberg H.P."/>
            <person name="Cantor M.N."/>
            <person name="Hua S.X."/>
            <person name="Woyke T."/>
        </authorList>
    </citation>
    <scope>NUCLEOTIDE SEQUENCE [LARGE SCALE GENOMIC DNA]</scope>
    <source>
        <strain evidence="3">DSM 15288</strain>
    </source>
</reference>
<dbReference type="eggNOG" id="ENOG502ZUB2">
    <property type="taxonomic scope" value="Bacteria"/>
</dbReference>
<accession>W0EC24</accession>
<feature type="transmembrane region" description="Helical" evidence="1">
    <location>
        <begin position="6"/>
        <end position="26"/>
    </location>
</feature>
<dbReference type="KEGG" id="dmt:DESME_02315"/>
<evidence type="ECO:0008006" key="4">
    <source>
        <dbReference type="Google" id="ProtNLM"/>
    </source>
</evidence>
<name>W0EC24_9FIRM</name>
<feature type="transmembrane region" description="Helical" evidence="1">
    <location>
        <begin position="103"/>
        <end position="125"/>
    </location>
</feature>
<keyword evidence="1" id="KW-1133">Transmembrane helix</keyword>
<dbReference type="EMBL" id="CP007032">
    <property type="protein sequence ID" value="AHF08420.1"/>
    <property type="molecule type" value="Genomic_DNA"/>
</dbReference>
<gene>
    <name evidence="2" type="ORF">DESME_02315</name>
</gene>
<dbReference type="STRING" id="871968.DESME_02315"/>
<dbReference type="HOGENOM" id="CLU_2045882_0_0_9"/>
<dbReference type="OrthoDB" id="1809813at2"/>
<evidence type="ECO:0000313" key="2">
    <source>
        <dbReference type="EMBL" id="AHF08420.1"/>
    </source>
</evidence>